<dbReference type="PANTHER" id="PTHR10332">
    <property type="entry name" value="EQUILIBRATIVE NUCLEOSIDE TRANSPORTER"/>
    <property type="match status" value="1"/>
</dbReference>
<dbReference type="AlphaFoldDB" id="A0A8H7EMZ9"/>
<dbReference type="Proteomes" id="UP000605846">
    <property type="component" value="Unassembled WGS sequence"/>
</dbReference>
<evidence type="ECO:0000256" key="1">
    <source>
        <dbReference type="ARBA" id="ARBA00004141"/>
    </source>
</evidence>
<feature type="transmembrane region" description="Helical" evidence="7">
    <location>
        <begin position="162"/>
        <end position="186"/>
    </location>
</feature>
<dbReference type="GO" id="GO:0005886">
    <property type="term" value="C:plasma membrane"/>
    <property type="evidence" value="ECO:0007669"/>
    <property type="project" value="TreeGrafter"/>
</dbReference>
<evidence type="ECO:0000256" key="2">
    <source>
        <dbReference type="ARBA" id="ARBA00007965"/>
    </source>
</evidence>
<evidence type="ECO:0008006" key="10">
    <source>
        <dbReference type="Google" id="ProtNLM"/>
    </source>
</evidence>
<dbReference type="PRINTS" id="PR01130">
    <property type="entry name" value="DERENTRNSPRT"/>
</dbReference>
<evidence type="ECO:0000313" key="9">
    <source>
        <dbReference type="Proteomes" id="UP000605846"/>
    </source>
</evidence>
<gene>
    <name evidence="8" type="ORF">EC973_002334</name>
</gene>
<keyword evidence="5 7" id="KW-1133">Transmembrane helix</keyword>
<reference evidence="8" key="1">
    <citation type="submission" date="2020-01" db="EMBL/GenBank/DDBJ databases">
        <title>Genome Sequencing of Three Apophysomyces-Like Fungal Strains Confirms a Novel Fungal Genus in the Mucoromycota with divergent Burkholderia-like Endosymbiotic Bacteria.</title>
        <authorList>
            <person name="Stajich J.E."/>
            <person name="Macias A.M."/>
            <person name="Carter-House D."/>
            <person name="Lovett B."/>
            <person name="Kasson L.R."/>
            <person name="Berry K."/>
            <person name="Grigoriev I."/>
            <person name="Chang Y."/>
            <person name="Spatafora J."/>
            <person name="Kasson M.T."/>
        </authorList>
    </citation>
    <scope>NUCLEOTIDE SEQUENCE</scope>
    <source>
        <strain evidence="8">NRRL A-21654</strain>
    </source>
</reference>
<dbReference type="GO" id="GO:0034257">
    <property type="term" value="F:nicotinamide riboside transmembrane transporter activity"/>
    <property type="evidence" value="ECO:0007669"/>
    <property type="project" value="TreeGrafter"/>
</dbReference>
<evidence type="ECO:0000256" key="7">
    <source>
        <dbReference type="SAM" id="Phobius"/>
    </source>
</evidence>
<keyword evidence="9" id="KW-1185">Reference proteome</keyword>
<keyword evidence="6 7" id="KW-0472">Membrane</keyword>
<keyword evidence="3" id="KW-0813">Transport</keyword>
<dbReference type="OrthoDB" id="10261753at2759"/>
<dbReference type="InterPro" id="IPR002259">
    <property type="entry name" value="Eqnu_transpt"/>
</dbReference>
<dbReference type="PANTHER" id="PTHR10332:SF88">
    <property type="entry name" value="EQUILIBRATIVE NUCLEOSIDE TRANSPORTER 1, ISOFORM A"/>
    <property type="match status" value="1"/>
</dbReference>
<evidence type="ECO:0000256" key="5">
    <source>
        <dbReference type="ARBA" id="ARBA00022989"/>
    </source>
</evidence>
<evidence type="ECO:0000256" key="6">
    <source>
        <dbReference type="ARBA" id="ARBA00023136"/>
    </source>
</evidence>
<comment type="similarity">
    <text evidence="2">Belongs to the SLC29A/ENT transporter (TC 2.A.57) family.</text>
</comment>
<feature type="transmembrane region" description="Helical" evidence="7">
    <location>
        <begin position="50"/>
        <end position="68"/>
    </location>
</feature>
<evidence type="ECO:0000313" key="8">
    <source>
        <dbReference type="EMBL" id="KAF7723152.1"/>
    </source>
</evidence>
<dbReference type="Pfam" id="PF01733">
    <property type="entry name" value="Nucleoside_tran"/>
    <property type="match status" value="1"/>
</dbReference>
<feature type="transmembrane region" description="Helical" evidence="7">
    <location>
        <begin position="88"/>
        <end position="109"/>
    </location>
</feature>
<evidence type="ECO:0000256" key="4">
    <source>
        <dbReference type="ARBA" id="ARBA00022692"/>
    </source>
</evidence>
<comment type="caution">
    <text evidence="8">The sequence shown here is derived from an EMBL/GenBank/DDBJ whole genome shotgun (WGS) entry which is preliminary data.</text>
</comment>
<feature type="transmembrane region" description="Helical" evidence="7">
    <location>
        <begin position="320"/>
        <end position="343"/>
    </location>
</feature>
<comment type="subcellular location">
    <subcellularLocation>
        <location evidence="1">Membrane</location>
        <topology evidence="1">Multi-pass membrane protein</topology>
    </subcellularLocation>
</comment>
<evidence type="ECO:0000256" key="3">
    <source>
        <dbReference type="ARBA" id="ARBA00022448"/>
    </source>
</evidence>
<keyword evidence="4 7" id="KW-0812">Transmembrane</keyword>
<sequence length="347" mass="38252">MFEFCKAKAKTISSKLWGPETNEEVQGLLQQNGEDTSEICTDDVHDKYCIVYWGSGLAGAAAALSSIISALAGKATDVSSDDDAANSALIYFLIALAITATALVGRFVLTHNAFYIRYMTMETSEVCEVASDNECDEDLEDPNSIFDAESSMSAITIAIKSAGLLFAVGYVFFVTLAVFPSITAFIKSVRRHDPYPPSDPAFVRSRSRFFDDDIFVAFHFLLFNVGDFLGRSAPIWKCFQMFNTTGLILMSVARTVFIPAFLLCNVVVSGQRQWPVIVDNDWVYFLLVWLFAVTNGWLGSLTMMAAPHQSWVRNSGQKSLIGSFMTFSLITGLAIGGAFSFVVRWML</sequence>
<organism evidence="8 9">
    <name type="scientific">Apophysomyces ossiformis</name>
    <dbReference type="NCBI Taxonomy" id="679940"/>
    <lineage>
        <taxon>Eukaryota</taxon>
        <taxon>Fungi</taxon>
        <taxon>Fungi incertae sedis</taxon>
        <taxon>Mucoromycota</taxon>
        <taxon>Mucoromycotina</taxon>
        <taxon>Mucoromycetes</taxon>
        <taxon>Mucorales</taxon>
        <taxon>Mucorineae</taxon>
        <taxon>Mucoraceae</taxon>
        <taxon>Apophysomyces</taxon>
    </lineage>
</organism>
<dbReference type="EMBL" id="JABAYA010000162">
    <property type="protein sequence ID" value="KAF7723152.1"/>
    <property type="molecule type" value="Genomic_DNA"/>
</dbReference>
<protein>
    <recommendedName>
        <fullName evidence="10">Equilibrative nucleoside transporter</fullName>
    </recommendedName>
</protein>
<dbReference type="GO" id="GO:0000329">
    <property type="term" value="C:fungal-type vacuole membrane"/>
    <property type="evidence" value="ECO:0007669"/>
    <property type="project" value="TreeGrafter"/>
</dbReference>
<feature type="transmembrane region" description="Helical" evidence="7">
    <location>
        <begin position="242"/>
        <end position="262"/>
    </location>
</feature>
<dbReference type="GO" id="GO:0015205">
    <property type="term" value="F:nucleobase transmembrane transporter activity"/>
    <property type="evidence" value="ECO:0007669"/>
    <property type="project" value="TreeGrafter"/>
</dbReference>
<name>A0A8H7EMZ9_9FUNG</name>
<accession>A0A8H7EMZ9</accession>
<proteinExistence type="inferred from homology"/>
<feature type="transmembrane region" description="Helical" evidence="7">
    <location>
        <begin position="282"/>
        <end position="299"/>
    </location>
</feature>